<evidence type="ECO:0000313" key="1">
    <source>
        <dbReference type="EMBL" id="BAL53797.1"/>
    </source>
</evidence>
<protein>
    <recommendedName>
        <fullName evidence="2">Lipocalin-like domain-containing protein</fullName>
    </recommendedName>
</protein>
<reference evidence="1" key="2">
    <citation type="journal article" date="2012" name="PLoS ONE">
        <title>A Deeply Branching Thermophilic Bacterium with an Ancient Acetyl-CoA Pathway Dominates a Subsurface Ecosystem.</title>
        <authorList>
            <person name="Takami H."/>
            <person name="Noguchi H."/>
            <person name="Takaki Y."/>
            <person name="Uchiyama I."/>
            <person name="Toyoda A."/>
            <person name="Nishi S."/>
            <person name="Chee G.-J."/>
            <person name="Arai W."/>
            <person name="Nunoura T."/>
            <person name="Itoh T."/>
            <person name="Hattori M."/>
            <person name="Takai K."/>
        </authorList>
    </citation>
    <scope>NUCLEOTIDE SEQUENCE</scope>
</reference>
<name>H5SCB1_9BACT</name>
<sequence length="171" mass="19394">MVYAMLMIAVMRMVESEISKAGLIFQDLDLIGEWEIVRCIASGEHLGAYSPPRDVLETAQLVFTKDGYLLAKLGKAKQLKGRYRTAEVNGIRVLESESTKEPGMWVPDWCYTIKDGFLYVIYREGVRQVSLKPVPLSVDELAREDAKQLLVLVFKRVPPKHPEKAEEKPGR</sequence>
<dbReference type="EMBL" id="AP011667">
    <property type="protein sequence ID" value="BAL53797.1"/>
    <property type="molecule type" value="Genomic_DNA"/>
</dbReference>
<dbReference type="AlphaFoldDB" id="H5SCB1"/>
<evidence type="ECO:0008006" key="2">
    <source>
        <dbReference type="Google" id="ProtNLM"/>
    </source>
</evidence>
<gene>
    <name evidence="1" type="ORF">HGMM_F08F10C16</name>
</gene>
<organism evidence="1">
    <name type="scientific">uncultured Planctomycetota bacterium</name>
    <dbReference type="NCBI Taxonomy" id="120965"/>
    <lineage>
        <taxon>Bacteria</taxon>
        <taxon>Pseudomonadati</taxon>
        <taxon>Planctomycetota</taxon>
        <taxon>environmental samples</taxon>
    </lineage>
</organism>
<proteinExistence type="predicted"/>
<accession>H5SCB1</accession>
<reference evidence="1" key="1">
    <citation type="journal article" date="2005" name="Environ. Microbiol.">
        <title>Genetic and functional properties of uncultivated thermophilic crenarchaeotes from a subsurface gold mine as revealed by analysis of genome fragments.</title>
        <authorList>
            <person name="Nunoura T."/>
            <person name="Hirayama H."/>
            <person name="Takami H."/>
            <person name="Oida H."/>
            <person name="Nishi S."/>
            <person name="Shimamura S."/>
            <person name="Suzuki Y."/>
            <person name="Inagaki F."/>
            <person name="Takai K."/>
            <person name="Nealson K.H."/>
            <person name="Horikoshi K."/>
        </authorList>
    </citation>
    <scope>NUCLEOTIDE SEQUENCE</scope>
</reference>